<feature type="transmembrane region" description="Helical" evidence="3">
    <location>
        <begin position="1363"/>
        <end position="1386"/>
    </location>
</feature>
<evidence type="ECO:0000313" key="4">
    <source>
        <dbReference type="EMBL" id="CDO66712.1"/>
    </source>
</evidence>
<feature type="compositionally biased region" description="Acidic residues" evidence="2">
    <location>
        <begin position="148"/>
        <end position="175"/>
    </location>
</feature>
<dbReference type="EMBL" id="HG810775">
    <property type="protein sequence ID" value="CDO66712.1"/>
    <property type="molecule type" value="Genomic_DNA"/>
</dbReference>
<keyword evidence="3" id="KW-0812">Transmembrane</keyword>
<dbReference type="VEuPathDB" id="PlasmoDB:PRCDC_1422700"/>
<name>A0A060RZC9_PLARE</name>
<evidence type="ECO:0000256" key="2">
    <source>
        <dbReference type="SAM" id="MobiDB-lite"/>
    </source>
</evidence>
<dbReference type="VEuPathDB" id="PlasmoDB:PRG01_1423200"/>
<keyword evidence="3" id="KW-1133">Transmembrane helix</keyword>
<sequence length="1428" mass="172289">MSRIIDELKLFLTNLSKGSDTVDTNDLMDSGIADKTVISNIKEKLGDSPWNVQKLINLGIDVIEENNNKGDTYDDDNNNYDNNNNYDYNDDYELEVKHDSSDNIISDVEWEKICSDYEKFTSGNVEDIIDKDVHDIMKYEKKKNDNNDNNDDNNDDNYDDNNDDNYDDNNDDNYDDNYNNHRVYCDKDNNNNNIYHDYNIININDDDNFYVKYVKYKKCKAIEELLKNMVSDKKMFSNYPIIKEFILLLIFLFQRIREEDECKNVGNINNITNVSNINNIKNVSNINNIKNVSNINNIKNVSNINNMKNVDGTNFSCFEKKKDKKVKLTKLRSNSCMTEKIDNTQNSYDIKNIGKEIKHINNIMSDETIFPFYNNLKLKEDHVHTYNTLDHDHMLLTCIDKEEKENMRHCMKSNRCFNYLSNDENGRIYIYNNNDNIKNNKNYKMSHNKFYQIDRYLEEPFCTFPIYNNIFCNLVHKKKSMYPYNIDDIKHALNNENINKVCETLFKYMHYIRRSKNEELKKRSINMIIILLYLTYISFGIYFLNTYNIYIRLYYLYKEFQIFKKTNNNIQKKLNKKIQQHLHQHKLSEQYIQEYDKLKTSFLQLKKENEKLKNYNKVIQKLKNKIDIMKIEKTIIMKKKEEELNYLIKQKNVLLNQNNITHKTIKSKTFNNIIKKTSPVIKKKNYLKNNTLQSTNTKIYFKDKHIQLSQGLNTSIDSTSQNNSIHDTYSSEERENIKINSVKINDEQINIKHNEKTNKCYYTSTENYDKNIFTYSNICKNEQTVLQGINNHSEENIKHMVTSKKNQNNIKKIYTNVHTQCDIKTNTTKCAKCINDKLTPKQETQKNIYNNNNNNNNINNNNINMYILKNINSTIIQTTFYQNKFYKIKGILNYDDNYFMPLYIFYMKKINYKELIENYFLCNKYFYINDLFQLKINTNYNDHHVISKNRNHPNGHHHIYYYLYYLYYYDCMINQHIVQNINGQGKQTALNHEQNKNTYKDFIMKNKKEFILFENKINMLHITKPMFNIKYINNILNLYDYDKVFQQYSSLTNSYHKNLHDLLPMFHTHYHYYYDYSICSQKKECSQEIIYLYNKMDKINKNEVFIEKEKNICIKNKKNYKLTNINKCYQKSTFNMYFNLLKQTQHIRKQIYISNVKLCNIISSDDNIIIIINNKNTHKHKPTTNNNKYNHNNIYYYSYFKLHQLLLKKKYIHFPTDTYKTHLYCSHFGYIYKTIISLKKKYKQYLFFNKYINNLNKFKHKYLIMNTYKFKKKKKKKKKRNRNRKRKTQIHYIPYKNNLNTKNTISNKLIKYKKKIYKDKIINTNFSYHNILIKSLYIFNLIFFLTFLLLLDVYILDHTLLSGLIYILCILLFLLTSLFRSIVYLINIPLNKKIIPQHFLDTFSVHFVKIVNYMQLYFYENNDDIYGI</sequence>
<dbReference type="PhylomeDB" id="A0A060RZC9"/>
<feature type="coiled-coil region" evidence="1">
    <location>
        <begin position="588"/>
        <end position="657"/>
    </location>
</feature>
<dbReference type="Proteomes" id="UP000027581">
    <property type="component" value="Unassembled WGS sequence"/>
</dbReference>
<keyword evidence="3" id="KW-0472">Membrane</keyword>
<evidence type="ECO:0000313" key="5">
    <source>
        <dbReference type="Proteomes" id="UP000027581"/>
    </source>
</evidence>
<gene>
    <name evidence="4" type="ORF">PRCDC_1422700</name>
</gene>
<reference evidence="4" key="2">
    <citation type="submission" date="2014-05" db="EMBL/GenBank/DDBJ databases">
        <title>The genome sequences of chimpanzee malaria parasites reveal the path to human adaptation.</title>
        <authorList>
            <person name="Otto T.D."/>
            <person name="Rayner J.C."/>
            <person name="Boehme U."/>
            <person name="Pain A."/>
            <person name="Spottiswoode N."/>
            <person name="Sanders M."/>
            <person name="Quail M."/>
            <person name="Ollomo B."/>
            <person name="Renaud F."/>
            <person name="Thomas A.W."/>
            <person name="Prugnolle F."/>
            <person name="Conway D.J."/>
            <person name="Newbold C."/>
            <person name="Berriman M."/>
        </authorList>
    </citation>
    <scope>NUCLEOTIDE SEQUENCE [LARGE SCALE GENOMIC DNA]</scope>
    <source>
        <strain evidence="4">CDC</strain>
    </source>
</reference>
<keyword evidence="1" id="KW-0175">Coiled coil</keyword>
<keyword evidence="5" id="KW-1185">Reference proteome</keyword>
<organism evidence="4 5">
    <name type="scientific">Plasmodium reichenowi</name>
    <dbReference type="NCBI Taxonomy" id="5854"/>
    <lineage>
        <taxon>Eukaryota</taxon>
        <taxon>Sar</taxon>
        <taxon>Alveolata</taxon>
        <taxon>Apicomplexa</taxon>
        <taxon>Aconoidasida</taxon>
        <taxon>Haemosporida</taxon>
        <taxon>Plasmodiidae</taxon>
        <taxon>Plasmodium</taxon>
        <taxon>Plasmodium (Laverania)</taxon>
    </lineage>
</organism>
<accession>A0A060RZC9</accession>
<evidence type="ECO:0000256" key="1">
    <source>
        <dbReference type="SAM" id="Coils"/>
    </source>
</evidence>
<evidence type="ECO:0000256" key="3">
    <source>
        <dbReference type="SAM" id="Phobius"/>
    </source>
</evidence>
<proteinExistence type="predicted"/>
<protein>
    <submittedName>
        <fullName evidence="4">Uncharacterized protein</fullName>
    </submittedName>
</protein>
<feature type="transmembrane region" description="Helical" evidence="3">
    <location>
        <begin position="1336"/>
        <end position="1356"/>
    </location>
</feature>
<feature type="region of interest" description="Disordered" evidence="2">
    <location>
        <begin position="141"/>
        <end position="180"/>
    </location>
</feature>
<feature type="transmembrane region" description="Helical" evidence="3">
    <location>
        <begin position="524"/>
        <end position="544"/>
    </location>
</feature>
<reference evidence="4" key="1">
    <citation type="submission" date="2014-01" db="EMBL/GenBank/DDBJ databases">
        <authorList>
            <person name="Aslett M."/>
        </authorList>
    </citation>
    <scope>NUCLEOTIDE SEQUENCE</scope>
    <source>
        <strain evidence="4">CDC</strain>
    </source>
</reference>